<evidence type="ECO:0000313" key="2">
    <source>
        <dbReference type="EMBL" id="SMG58280.1"/>
    </source>
</evidence>
<dbReference type="SUPFAM" id="SSF88659">
    <property type="entry name" value="Sigma3 and sigma4 domains of RNA polymerase sigma factors"/>
    <property type="match status" value="1"/>
</dbReference>
<evidence type="ECO:0000313" key="3">
    <source>
        <dbReference type="Proteomes" id="UP000193834"/>
    </source>
</evidence>
<dbReference type="GO" id="GO:0006352">
    <property type="term" value="P:DNA-templated transcription initiation"/>
    <property type="evidence" value="ECO:0007669"/>
    <property type="project" value="InterPro"/>
</dbReference>
<dbReference type="NCBIfam" id="NF005385">
    <property type="entry name" value="PRK06930.1"/>
    <property type="match status" value="1"/>
</dbReference>
<dbReference type="OrthoDB" id="2083683at2"/>
<dbReference type="EMBL" id="FXAZ01000009">
    <property type="protein sequence ID" value="SMG58280.1"/>
    <property type="molecule type" value="Genomic_DNA"/>
</dbReference>
<dbReference type="CDD" id="cd06171">
    <property type="entry name" value="Sigma70_r4"/>
    <property type="match status" value="1"/>
</dbReference>
<dbReference type="Pfam" id="PF08281">
    <property type="entry name" value="Sigma70_r4_2"/>
    <property type="match status" value="1"/>
</dbReference>
<dbReference type="GO" id="GO:0016987">
    <property type="term" value="F:sigma factor activity"/>
    <property type="evidence" value="ECO:0007669"/>
    <property type="project" value="InterPro"/>
</dbReference>
<dbReference type="Gene3D" id="1.10.10.10">
    <property type="entry name" value="Winged helix-like DNA-binding domain superfamily/Winged helix DNA-binding domain"/>
    <property type="match status" value="1"/>
</dbReference>
<organism evidence="2 3">
    <name type="scientific">Paenibacillus aquistagni</name>
    <dbReference type="NCBI Taxonomy" id="1852522"/>
    <lineage>
        <taxon>Bacteria</taxon>
        <taxon>Bacillati</taxon>
        <taxon>Bacillota</taxon>
        <taxon>Bacilli</taxon>
        <taxon>Bacillales</taxon>
        <taxon>Paenibacillaceae</taxon>
        <taxon>Paenibacillus</taxon>
    </lineage>
</organism>
<feature type="domain" description="RNA polymerase sigma factor 70 region 4 type 2" evidence="1">
    <location>
        <begin position="95"/>
        <end position="146"/>
    </location>
</feature>
<dbReference type="InterPro" id="IPR036388">
    <property type="entry name" value="WH-like_DNA-bd_sf"/>
</dbReference>
<dbReference type="Proteomes" id="UP000193834">
    <property type="component" value="Unassembled WGS sequence"/>
</dbReference>
<keyword evidence="3" id="KW-1185">Reference proteome</keyword>
<accession>A0A1X7LX64</accession>
<sequence length="157" mass="17802">MQDLIPEYKKTMKILVKAKEQAPDEDDAKIIGEMISSTQFSIDYLKKGHHPENRRGIHRRSVQQRTTPLDPLWMQSYAAPSGCGSYTNISESGRLQIDMALSTLTVQERQAYTLHKGLCFSLSQIALEMDVSKSTVQSYIDRAAQKIEAELQCSLFF</sequence>
<dbReference type="InterPro" id="IPR013324">
    <property type="entry name" value="RNA_pol_sigma_r3/r4-like"/>
</dbReference>
<name>A0A1X7LX64_9BACL</name>
<dbReference type="STRING" id="1852522.SAMN06295960_4662"/>
<reference evidence="2 3" key="1">
    <citation type="submission" date="2017-04" db="EMBL/GenBank/DDBJ databases">
        <authorList>
            <person name="Afonso C.L."/>
            <person name="Miller P.J."/>
            <person name="Scott M.A."/>
            <person name="Spackman E."/>
            <person name="Goraichik I."/>
            <person name="Dimitrov K.M."/>
            <person name="Suarez D.L."/>
            <person name="Swayne D.E."/>
        </authorList>
    </citation>
    <scope>NUCLEOTIDE SEQUENCE [LARGE SCALE GENOMIC DNA]</scope>
    <source>
        <strain evidence="2 3">11</strain>
    </source>
</reference>
<dbReference type="RefSeq" id="WP_085498556.1">
    <property type="nucleotide sequence ID" value="NZ_FXAZ01000009.1"/>
</dbReference>
<gene>
    <name evidence="2" type="ORF">SAMN06295960_4662</name>
</gene>
<dbReference type="AlphaFoldDB" id="A0A1X7LX64"/>
<protein>
    <submittedName>
        <fullName evidence="2">RNA polymerase sigma-70 factor, ECF subfamily</fullName>
    </submittedName>
</protein>
<evidence type="ECO:0000259" key="1">
    <source>
        <dbReference type="Pfam" id="PF08281"/>
    </source>
</evidence>
<dbReference type="InterPro" id="IPR013249">
    <property type="entry name" value="RNA_pol_sigma70_r4_t2"/>
</dbReference>
<proteinExistence type="predicted"/>
<dbReference type="GO" id="GO:0003677">
    <property type="term" value="F:DNA binding"/>
    <property type="evidence" value="ECO:0007669"/>
    <property type="project" value="InterPro"/>
</dbReference>